<evidence type="ECO:0000256" key="3">
    <source>
        <dbReference type="ARBA" id="ARBA00022490"/>
    </source>
</evidence>
<keyword evidence="9" id="KW-0804">Transcription</keyword>
<gene>
    <name evidence="10" type="ORF">G7068_12940</name>
</gene>
<name>A0A6G7XHH6_9MICO</name>
<evidence type="ECO:0000256" key="7">
    <source>
        <dbReference type="ARBA" id="ARBA00023015"/>
    </source>
</evidence>
<dbReference type="PANTHER" id="PTHR33677:SF3">
    <property type="entry name" value="COPPER-SENSING TRANSCRIPTIONAL REPRESSOR RICR"/>
    <property type="match status" value="1"/>
</dbReference>
<dbReference type="Gene3D" id="1.20.58.1000">
    <property type="entry name" value="Metal-sensitive repressor, helix protomer"/>
    <property type="match status" value="1"/>
</dbReference>
<evidence type="ECO:0000256" key="8">
    <source>
        <dbReference type="ARBA" id="ARBA00023125"/>
    </source>
</evidence>
<sequence length="97" mass="10683">MNTPDHGYMQNKAKYLTRLRLIEGQVRGLQRMVEEDQYCIDILTQVSATSKALKSVSLKILDEHLGHCVANAAITGGAVAEEKLEEASDAIARLVRS</sequence>
<accession>A0A6G7XHH6</accession>
<keyword evidence="4" id="KW-0678">Repressor</keyword>
<dbReference type="AlphaFoldDB" id="A0A6G7XHH6"/>
<keyword evidence="5" id="KW-0479">Metal-binding</keyword>
<comment type="similarity">
    <text evidence="2">Belongs to the CsoR family.</text>
</comment>
<dbReference type="GO" id="GO:0005737">
    <property type="term" value="C:cytoplasm"/>
    <property type="evidence" value="ECO:0007669"/>
    <property type="project" value="UniProtKB-SubCell"/>
</dbReference>
<comment type="subcellular location">
    <subcellularLocation>
        <location evidence="1">Cytoplasm</location>
    </subcellularLocation>
</comment>
<evidence type="ECO:0000256" key="9">
    <source>
        <dbReference type="ARBA" id="ARBA00023163"/>
    </source>
</evidence>
<evidence type="ECO:0000313" key="11">
    <source>
        <dbReference type="Proteomes" id="UP000502677"/>
    </source>
</evidence>
<dbReference type="Pfam" id="PF02583">
    <property type="entry name" value="Trns_repr_metal"/>
    <property type="match status" value="1"/>
</dbReference>
<evidence type="ECO:0000256" key="6">
    <source>
        <dbReference type="ARBA" id="ARBA00023008"/>
    </source>
</evidence>
<dbReference type="FunFam" id="1.20.58.1000:FF:000003">
    <property type="entry name" value="CopY family transcriptional regulator"/>
    <property type="match status" value="1"/>
</dbReference>
<dbReference type="GO" id="GO:0046872">
    <property type="term" value="F:metal ion binding"/>
    <property type="evidence" value="ECO:0007669"/>
    <property type="project" value="UniProtKB-KW"/>
</dbReference>
<keyword evidence="11" id="KW-1185">Reference proteome</keyword>
<evidence type="ECO:0000256" key="2">
    <source>
        <dbReference type="ARBA" id="ARBA00005428"/>
    </source>
</evidence>
<keyword evidence="3" id="KW-0963">Cytoplasm</keyword>
<evidence type="ECO:0000256" key="1">
    <source>
        <dbReference type="ARBA" id="ARBA00004496"/>
    </source>
</evidence>
<keyword evidence="6" id="KW-0186">Copper</keyword>
<dbReference type="GO" id="GO:0000976">
    <property type="term" value="F:transcription cis-regulatory region binding"/>
    <property type="evidence" value="ECO:0007669"/>
    <property type="project" value="UniProtKB-ARBA"/>
</dbReference>
<evidence type="ECO:0000256" key="4">
    <source>
        <dbReference type="ARBA" id="ARBA00022491"/>
    </source>
</evidence>
<organism evidence="10 11">
    <name type="scientific">Leucobacter viscericola</name>
    <dbReference type="NCBI Taxonomy" id="2714935"/>
    <lineage>
        <taxon>Bacteria</taxon>
        <taxon>Bacillati</taxon>
        <taxon>Actinomycetota</taxon>
        <taxon>Actinomycetes</taxon>
        <taxon>Micrococcales</taxon>
        <taxon>Microbacteriaceae</taxon>
        <taxon>Leucobacter</taxon>
    </lineage>
</organism>
<evidence type="ECO:0000256" key="5">
    <source>
        <dbReference type="ARBA" id="ARBA00022723"/>
    </source>
</evidence>
<dbReference type="GO" id="GO:0001217">
    <property type="term" value="F:DNA-binding transcription repressor activity"/>
    <property type="evidence" value="ECO:0007669"/>
    <property type="project" value="UniProtKB-ARBA"/>
</dbReference>
<dbReference type="RefSeq" id="WP_166292343.1">
    <property type="nucleotide sequence ID" value="NZ_CP049863.1"/>
</dbReference>
<proteinExistence type="inferred from homology"/>
<dbReference type="InterPro" id="IPR038390">
    <property type="entry name" value="Metal_Tscrpt_repr_sf"/>
</dbReference>
<reference evidence="10 11" key="1">
    <citation type="submission" date="2020-03" db="EMBL/GenBank/DDBJ databases">
        <title>Leucobacter sp. nov., isolated from beetles.</title>
        <authorList>
            <person name="Hyun D.-W."/>
            <person name="Bae J.-W."/>
        </authorList>
    </citation>
    <scope>NUCLEOTIDE SEQUENCE [LARGE SCALE GENOMIC DNA]</scope>
    <source>
        <strain evidence="10 11">HDW9C</strain>
    </source>
</reference>
<dbReference type="Proteomes" id="UP000502677">
    <property type="component" value="Chromosome"/>
</dbReference>
<keyword evidence="7" id="KW-0805">Transcription regulation</keyword>
<dbReference type="CDD" id="cd10148">
    <property type="entry name" value="CsoR-like_DUF156"/>
    <property type="match status" value="1"/>
</dbReference>
<dbReference type="GO" id="GO:0032993">
    <property type="term" value="C:protein-DNA complex"/>
    <property type="evidence" value="ECO:0007669"/>
    <property type="project" value="UniProtKB-ARBA"/>
</dbReference>
<evidence type="ECO:0000313" key="10">
    <source>
        <dbReference type="EMBL" id="QIK64003.1"/>
    </source>
</evidence>
<dbReference type="InterPro" id="IPR003735">
    <property type="entry name" value="Metal_Tscrpt_repr"/>
</dbReference>
<dbReference type="EMBL" id="CP049863">
    <property type="protein sequence ID" value="QIK64003.1"/>
    <property type="molecule type" value="Genomic_DNA"/>
</dbReference>
<keyword evidence="8" id="KW-0238">DNA-binding</keyword>
<dbReference type="KEGG" id="lvi:G7068_12940"/>
<protein>
    <submittedName>
        <fullName evidence="10">Metal-sensitive transcriptional regulator</fullName>
    </submittedName>
</protein>
<dbReference type="PANTHER" id="PTHR33677">
    <property type="entry name" value="TRANSCRIPTIONAL REPRESSOR FRMR-RELATED"/>
    <property type="match status" value="1"/>
</dbReference>